<evidence type="ECO:0000256" key="1">
    <source>
        <dbReference type="SAM" id="MobiDB-lite"/>
    </source>
</evidence>
<dbReference type="Proteomes" id="UP000603708">
    <property type="component" value="Unassembled WGS sequence"/>
</dbReference>
<sequence length="131" mass="13963">MARLPTGKSTAGAGGALAVADGTHSGTRSTSQGGVVQLRRDTREANRPLSGLGIRRSTGGTSHPSATSLGRRMPWAPEIRPKNSTEILVMWLSPRLCVMHVRMVETMHAQRERLVLEESAAAHFPASIGVV</sequence>
<organism evidence="2 3">
    <name type="scientific">Streptomyces sulfonofaciens</name>
    <dbReference type="NCBI Taxonomy" id="68272"/>
    <lineage>
        <taxon>Bacteria</taxon>
        <taxon>Bacillati</taxon>
        <taxon>Actinomycetota</taxon>
        <taxon>Actinomycetes</taxon>
        <taxon>Kitasatosporales</taxon>
        <taxon>Streptomycetaceae</taxon>
        <taxon>Streptomyces</taxon>
    </lineage>
</organism>
<accession>A0A919G4J1</accession>
<gene>
    <name evidence="2" type="ORF">GCM10018793_27120</name>
</gene>
<evidence type="ECO:0000313" key="2">
    <source>
        <dbReference type="EMBL" id="GHH77900.1"/>
    </source>
</evidence>
<reference evidence="2" key="1">
    <citation type="journal article" date="2014" name="Int. J. Syst. Evol. Microbiol.">
        <title>Complete genome sequence of Corynebacterium casei LMG S-19264T (=DSM 44701T), isolated from a smear-ripened cheese.</title>
        <authorList>
            <consortium name="US DOE Joint Genome Institute (JGI-PGF)"/>
            <person name="Walter F."/>
            <person name="Albersmeier A."/>
            <person name="Kalinowski J."/>
            <person name="Ruckert C."/>
        </authorList>
    </citation>
    <scope>NUCLEOTIDE SEQUENCE</scope>
    <source>
        <strain evidence="2">JCM 5069</strain>
    </source>
</reference>
<proteinExistence type="predicted"/>
<feature type="compositionally biased region" description="Polar residues" evidence="1">
    <location>
        <begin position="24"/>
        <end position="34"/>
    </location>
</feature>
<evidence type="ECO:0000313" key="3">
    <source>
        <dbReference type="Proteomes" id="UP000603708"/>
    </source>
</evidence>
<reference evidence="2" key="2">
    <citation type="submission" date="2020-09" db="EMBL/GenBank/DDBJ databases">
        <authorList>
            <person name="Sun Q."/>
            <person name="Ohkuma M."/>
        </authorList>
    </citation>
    <scope>NUCLEOTIDE SEQUENCE</scope>
    <source>
        <strain evidence="2">JCM 5069</strain>
    </source>
</reference>
<protein>
    <submittedName>
        <fullName evidence="2">Uncharacterized protein</fullName>
    </submittedName>
</protein>
<name>A0A919G4J1_9ACTN</name>
<dbReference type="AlphaFoldDB" id="A0A919G4J1"/>
<keyword evidence="3" id="KW-1185">Reference proteome</keyword>
<feature type="compositionally biased region" description="Polar residues" evidence="1">
    <location>
        <begin position="58"/>
        <end position="68"/>
    </location>
</feature>
<dbReference type="EMBL" id="BNCD01000006">
    <property type="protein sequence ID" value="GHH77900.1"/>
    <property type="molecule type" value="Genomic_DNA"/>
</dbReference>
<comment type="caution">
    <text evidence="2">The sequence shown here is derived from an EMBL/GenBank/DDBJ whole genome shotgun (WGS) entry which is preliminary data.</text>
</comment>
<feature type="region of interest" description="Disordered" evidence="1">
    <location>
        <begin position="1"/>
        <end position="76"/>
    </location>
</feature>